<organism evidence="2 3">
    <name type="scientific">Schleiferilactobacillus harbinensis</name>
    <dbReference type="NCBI Taxonomy" id="304207"/>
    <lineage>
        <taxon>Bacteria</taxon>
        <taxon>Bacillati</taxon>
        <taxon>Bacillota</taxon>
        <taxon>Bacilli</taxon>
        <taxon>Lactobacillales</taxon>
        <taxon>Lactobacillaceae</taxon>
        <taxon>Schleiferilactobacillus</taxon>
    </lineage>
</organism>
<name>A0A5P8M6L9_9LACO</name>
<dbReference type="Proteomes" id="UP000326779">
    <property type="component" value="Chromosome"/>
</dbReference>
<dbReference type="KEGG" id="lhb:D1010_12335"/>
<dbReference type="AlphaFoldDB" id="A0A5P8M6L9"/>
<feature type="region of interest" description="Disordered" evidence="1">
    <location>
        <begin position="303"/>
        <end position="371"/>
    </location>
</feature>
<gene>
    <name evidence="2" type="ORF">D1010_12335</name>
</gene>
<protein>
    <submittedName>
        <fullName evidence="2">Uncharacterized protein</fullName>
    </submittedName>
</protein>
<evidence type="ECO:0000313" key="2">
    <source>
        <dbReference type="EMBL" id="QFR24109.1"/>
    </source>
</evidence>
<sequence length="371" mass="42256">MAQKEATTAVAPYRSFLAKVTDMFSGDIQNIMAENRLEMTQYQKQIVVSGIQAINELLVNQGLKINDKEIDVSNITGILKQLAALQLNPVADPAEVYFSIRNVNRAAKGQKPEWFKTVEMGVEGDGNDALLARFGRDIKEIHPFWAVREQDKFSYPKHKGLETLPPEWEETGQGKFVRVIYPITFDDDQTRYFIGEREDVKRNLLAHVSQNLMHDKDIKDKFMNKVKDLSLDEILDDASLVQMGKISPAWSSPQSRESMILRKMRNNVVRKIPKDFSNGFVAMTYQESTDDSYNRMRRDVTAQANQEEFTPDEPKQPVKLSQKHDDVPVGKPDEKANNKPAEPEQQEKAEETLASQPAADNTPQDKDEAPW</sequence>
<feature type="compositionally biased region" description="Basic and acidic residues" evidence="1">
    <location>
        <begin position="312"/>
        <end position="351"/>
    </location>
</feature>
<dbReference type="EMBL" id="CP045143">
    <property type="protein sequence ID" value="QFR24109.1"/>
    <property type="molecule type" value="Genomic_DNA"/>
</dbReference>
<reference evidence="2 3" key="1">
    <citation type="submission" date="2019-10" db="EMBL/GenBank/DDBJ databases">
        <title>The completed genome of Lactobacillus harbinensis M1.</title>
        <authorList>
            <person name="Zheng Y."/>
        </authorList>
    </citation>
    <scope>NUCLEOTIDE SEQUENCE [LARGE SCALE GENOMIC DNA]</scope>
    <source>
        <strain evidence="2 3">M1</strain>
    </source>
</reference>
<proteinExistence type="predicted"/>
<dbReference type="RefSeq" id="WP_152261118.1">
    <property type="nucleotide sequence ID" value="NZ_CP045143.1"/>
</dbReference>
<accession>A0A5P8M6L9</accession>
<feature type="compositionally biased region" description="Polar residues" evidence="1">
    <location>
        <begin position="353"/>
        <end position="362"/>
    </location>
</feature>
<evidence type="ECO:0000313" key="3">
    <source>
        <dbReference type="Proteomes" id="UP000326779"/>
    </source>
</evidence>
<evidence type="ECO:0000256" key="1">
    <source>
        <dbReference type="SAM" id="MobiDB-lite"/>
    </source>
</evidence>